<evidence type="ECO:0000256" key="5">
    <source>
        <dbReference type="ARBA" id="ARBA00023136"/>
    </source>
</evidence>
<protein>
    <submittedName>
        <fullName evidence="6">Putative aliphatic sulfonates-binding protein</fullName>
    </submittedName>
</protein>
<keyword evidence="4" id="KW-0997">Cell inner membrane</keyword>
<keyword evidence="3" id="KW-1003">Cell membrane</keyword>
<dbReference type="Pfam" id="PF13379">
    <property type="entry name" value="NMT1_2"/>
    <property type="match status" value="1"/>
</dbReference>
<dbReference type="OrthoDB" id="10037at2157"/>
<dbReference type="GO" id="GO:0016020">
    <property type="term" value="C:membrane"/>
    <property type="evidence" value="ECO:0007669"/>
    <property type="project" value="InterPro"/>
</dbReference>
<dbReference type="PANTHER" id="PTHR30024">
    <property type="entry name" value="ALIPHATIC SULFONATES-BINDING PROTEIN-RELATED"/>
    <property type="match status" value="1"/>
</dbReference>
<dbReference type="PROSITE" id="PS51257">
    <property type="entry name" value="PROKAR_LIPOPROTEIN"/>
    <property type="match status" value="1"/>
</dbReference>
<gene>
    <name evidence="6" type="primary">ssuA</name>
    <name evidence="6" type="ORF">MMAB1_1177</name>
</gene>
<dbReference type="EMBL" id="LT158599">
    <property type="protein sequence ID" value="CVK32390.1"/>
    <property type="molecule type" value="Genomic_DNA"/>
</dbReference>
<dbReference type="KEGG" id="mema:MMAB1_1177"/>
<dbReference type="AlphaFoldDB" id="A0A0X3BKI0"/>
<dbReference type="SUPFAM" id="SSF53850">
    <property type="entry name" value="Periplasmic binding protein-like II"/>
    <property type="match status" value="1"/>
</dbReference>
<dbReference type="GeneID" id="27137107"/>
<keyword evidence="2" id="KW-0813">Transport</keyword>
<dbReference type="Proteomes" id="UP000069850">
    <property type="component" value="Chromosome 1"/>
</dbReference>
<dbReference type="InterPro" id="IPR044527">
    <property type="entry name" value="NrtA/CpmA_ABC-bd_dom"/>
</dbReference>
<dbReference type="InterPro" id="IPR010067">
    <property type="entry name" value="ABC_SsuA_sub-bd"/>
</dbReference>
<dbReference type="CDD" id="cd13553">
    <property type="entry name" value="PBP2_NrtA_CpmA_like"/>
    <property type="match status" value="1"/>
</dbReference>
<accession>A0A0X3BKI0</accession>
<dbReference type="PANTHER" id="PTHR30024:SF42">
    <property type="entry name" value="ALIPHATIC SULFONATES-BINDING PROTEIN-RELATED"/>
    <property type="match status" value="1"/>
</dbReference>
<evidence type="ECO:0000256" key="3">
    <source>
        <dbReference type="ARBA" id="ARBA00022475"/>
    </source>
</evidence>
<reference evidence="6 7" key="1">
    <citation type="submission" date="2016-01" db="EMBL/GenBank/DDBJ databases">
        <authorList>
            <person name="Manzoor S."/>
        </authorList>
    </citation>
    <scope>NUCLEOTIDE SEQUENCE [LARGE SCALE GENOMIC DNA]</scope>
    <source>
        <strain evidence="6">Methanoculleus sp MAB1</strain>
    </source>
</reference>
<dbReference type="NCBIfam" id="TIGR01728">
    <property type="entry name" value="SsuA_fam"/>
    <property type="match status" value="1"/>
</dbReference>
<evidence type="ECO:0000256" key="4">
    <source>
        <dbReference type="ARBA" id="ARBA00022519"/>
    </source>
</evidence>
<evidence type="ECO:0000256" key="2">
    <source>
        <dbReference type="ARBA" id="ARBA00022448"/>
    </source>
</evidence>
<keyword evidence="5" id="KW-0472">Membrane</keyword>
<dbReference type="RefSeq" id="WP_062262738.1">
    <property type="nucleotide sequence ID" value="NZ_LT158599.1"/>
</dbReference>
<proteinExistence type="predicted"/>
<dbReference type="GO" id="GO:0012505">
    <property type="term" value="C:endomembrane system"/>
    <property type="evidence" value="ECO:0007669"/>
    <property type="project" value="UniProtKB-SubCell"/>
</dbReference>
<dbReference type="GO" id="GO:0042626">
    <property type="term" value="F:ATPase-coupled transmembrane transporter activity"/>
    <property type="evidence" value="ECO:0007669"/>
    <property type="project" value="InterPro"/>
</dbReference>
<dbReference type="Gene3D" id="3.40.190.10">
    <property type="entry name" value="Periplasmic binding protein-like II"/>
    <property type="match status" value="2"/>
</dbReference>
<organism evidence="6 7">
    <name type="scientific">Methanoculleus bourgensis</name>
    <dbReference type="NCBI Taxonomy" id="83986"/>
    <lineage>
        <taxon>Archaea</taxon>
        <taxon>Methanobacteriati</taxon>
        <taxon>Methanobacteriota</taxon>
        <taxon>Stenosarchaea group</taxon>
        <taxon>Methanomicrobia</taxon>
        <taxon>Methanomicrobiales</taxon>
        <taxon>Methanomicrobiaceae</taxon>
        <taxon>Methanoculleus</taxon>
    </lineage>
</organism>
<evidence type="ECO:0000313" key="7">
    <source>
        <dbReference type="Proteomes" id="UP000069850"/>
    </source>
</evidence>
<comment type="subcellular location">
    <subcellularLocation>
        <location evidence="1">Endomembrane system</location>
    </subcellularLocation>
</comment>
<evidence type="ECO:0000256" key="1">
    <source>
        <dbReference type="ARBA" id="ARBA00004308"/>
    </source>
</evidence>
<sequence>MRPITTILLAVALVAAFALVAGCTGTDTEKVTHLRIGYQPSTHQVAHMTAMEKGWWQEDLAPLGVTQVTDYSFPTGPPEMNSMLAGNIEIAYVGSAPFISALATGLDAKIVAAVQTQGSDLVLRPEIPYESPQDLKGLTIGTFPPGSIQATLLRDWLKENGLDPEKDVTIKPMGPGDATTAIIADQIDGVFLPHPAPAVIASKGAGRTVVASGEMAPDHACCVLVASGKLIREQPELVEQVVKTHIRATEYNLEHQDEAAAIYSKKTGQDLADVQKSFKEWDGTWTADPNLIVGSVEDYARIQYELGYINKHLTKDDIFDLSFYEKARA</sequence>
<name>A0A0X3BKI0_9EURY</name>
<evidence type="ECO:0000313" key="6">
    <source>
        <dbReference type="EMBL" id="CVK32390.1"/>
    </source>
</evidence>